<accession>A0A7C5VIR4</accession>
<keyword evidence="8" id="KW-0460">Magnesium</keyword>
<comment type="cofactor">
    <cofactor evidence="1">
        <name>Mg(2+)</name>
        <dbReference type="ChEBI" id="CHEBI:18420"/>
    </cofactor>
</comment>
<keyword evidence="4" id="KW-0548">Nucleotidyltransferase</keyword>
<dbReference type="InterPro" id="IPR002934">
    <property type="entry name" value="Polymerase_NTP_transf_dom"/>
</dbReference>
<dbReference type="EMBL" id="DRXE01000055">
    <property type="protein sequence ID" value="HHM67395.1"/>
    <property type="molecule type" value="Genomic_DNA"/>
</dbReference>
<dbReference type="GO" id="GO:0016779">
    <property type="term" value="F:nucleotidyltransferase activity"/>
    <property type="evidence" value="ECO:0007669"/>
    <property type="project" value="UniProtKB-KW"/>
</dbReference>
<dbReference type="SUPFAM" id="SSF81301">
    <property type="entry name" value="Nucleotidyltransferase"/>
    <property type="match status" value="1"/>
</dbReference>
<dbReference type="Pfam" id="PF01909">
    <property type="entry name" value="NTP_transf_2"/>
    <property type="match status" value="1"/>
</dbReference>
<evidence type="ECO:0000256" key="1">
    <source>
        <dbReference type="ARBA" id="ARBA00001946"/>
    </source>
</evidence>
<reference evidence="11" key="1">
    <citation type="journal article" date="2020" name="mSystems">
        <title>Genome- and Community-Level Interaction Insights into Carbon Utilization and Element Cycling Functions of Hydrothermarchaeota in Hydrothermal Sediment.</title>
        <authorList>
            <person name="Zhou Z."/>
            <person name="Liu Y."/>
            <person name="Xu W."/>
            <person name="Pan J."/>
            <person name="Luo Z.H."/>
            <person name="Li M."/>
        </authorList>
    </citation>
    <scope>NUCLEOTIDE SEQUENCE [LARGE SCALE GENOMIC DNA]</scope>
    <source>
        <strain evidence="11">SpSt-1071</strain>
    </source>
</reference>
<evidence type="ECO:0000256" key="8">
    <source>
        <dbReference type="ARBA" id="ARBA00022842"/>
    </source>
</evidence>
<comment type="caution">
    <text evidence="11">The sequence shown here is derived from an EMBL/GenBank/DDBJ whole genome shotgun (WGS) entry which is preliminary data.</text>
</comment>
<evidence type="ECO:0000256" key="3">
    <source>
        <dbReference type="ARBA" id="ARBA00022679"/>
    </source>
</evidence>
<keyword evidence="5" id="KW-0479">Metal-binding</keyword>
<dbReference type="PANTHER" id="PTHR33571:SF14">
    <property type="entry name" value="PROTEIN ADENYLYLTRANSFERASE MJ0435-RELATED"/>
    <property type="match status" value="1"/>
</dbReference>
<dbReference type="Gene3D" id="3.30.460.10">
    <property type="entry name" value="Beta Polymerase, domain 2"/>
    <property type="match status" value="1"/>
</dbReference>
<sequence length="107" mass="11782">MTTKVKGKGPPKTLEEIRRILKAHKAELAAQYGVQRIAVFGSYARGGATPESDLDLLVEFSPPPGLLKFVELERRLSELLGVKVELVTPNALKPHIGRRVLKEIAEV</sequence>
<keyword evidence="3 11" id="KW-0808">Transferase</keyword>
<evidence type="ECO:0000259" key="10">
    <source>
        <dbReference type="Pfam" id="PF01909"/>
    </source>
</evidence>
<dbReference type="AlphaFoldDB" id="A0A7C5VIR4"/>
<dbReference type="GO" id="GO:0005524">
    <property type="term" value="F:ATP binding"/>
    <property type="evidence" value="ECO:0007669"/>
    <property type="project" value="UniProtKB-KW"/>
</dbReference>
<comment type="similarity">
    <text evidence="9">Belongs to the MntA antitoxin family.</text>
</comment>
<feature type="domain" description="Polymerase nucleotidyl transferase" evidence="10">
    <location>
        <begin position="22"/>
        <end position="103"/>
    </location>
</feature>
<proteinExistence type="inferred from homology"/>
<dbReference type="GO" id="GO:0046872">
    <property type="term" value="F:metal ion binding"/>
    <property type="evidence" value="ECO:0007669"/>
    <property type="project" value="UniProtKB-KW"/>
</dbReference>
<evidence type="ECO:0000256" key="9">
    <source>
        <dbReference type="ARBA" id="ARBA00038276"/>
    </source>
</evidence>
<keyword evidence="2" id="KW-1277">Toxin-antitoxin system</keyword>
<keyword evidence="7" id="KW-0067">ATP-binding</keyword>
<dbReference type="CDD" id="cd05403">
    <property type="entry name" value="NT_KNTase_like"/>
    <property type="match status" value="1"/>
</dbReference>
<evidence type="ECO:0000313" key="11">
    <source>
        <dbReference type="EMBL" id="HHM67395.1"/>
    </source>
</evidence>
<name>A0A7C5VIR4_9DEIN</name>
<protein>
    <submittedName>
        <fullName evidence="11">Nucleotidyltransferase</fullName>
    </submittedName>
</protein>
<organism evidence="11">
    <name type="scientific">Thermus caliditerrae</name>
    <dbReference type="NCBI Taxonomy" id="1330700"/>
    <lineage>
        <taxon>Bacteria</taxon>
        <taxon>Thermotogati</taxon>
        <taxon>Deinococcota</taxon>
        <taxon>Deinococci</taxon>
        <taxon>Thermales</taxon>
        <taxon>Thermaceae</taxon>
        <taxon>Thermus</taxon>
    </lineage>
</organism>
<dbReference type="InterPro" id="IPR052038">
    <property type="entry name" value="Type-VII_TA_antitoxin"/>
</dbReference>
<evidence type="ECO:0000256" key="7">
    <source>
        <dbReference type="ARBA" id="ARBA00022840"/>
    </source>
</evidence>
<evidence type="ECO:0000256" key="6">
    <source>
        <dbReference type="ARBA" id="ARBA00022741"/>
    </source>
</evidence>
<keyword evidence="6" id="KW-0547">Nucleotide-binding</keyword>
<evidence type="ECO:0000256" key="2">
    <source>
        <dbReference type="ARBA" id="ARBA00022649"/>
    </source>
</evidence>
<gene>
    <name evidence="11" type="ORF">ENM28_01500</name>
</gene>
<dbReference type="InterPro" id="IPR043519">
    <property type="entry name" value="NT_sf"/>
</dbReference>
<dbReference type="PANTHER" id="PTHR33571">
    <property type="entry name" value="SSL8005 PROTEIN"/>
    <property type="match status" value="1"/>
</dbReference>
<evidence type="ECO:0000256" key="5">
    <source>
        <dbReference type="ARBA" id="ARBA00022723"/>
    </source>
</evidence>
<evidence type="ECO:0000256" key="4">
    <source>
        <dbReference type="ARBA" id="ARBA00022695"/>
    </source>
</evidence>